<dbReference type="SUPFAM" id="SSF55073">
    <property type="entry name" value="Nucleotide cyclase"/>
    <property type="match status" value="1"/>
</dbReference>
<name>E6QK30_9ZZZZ</name>
<dbReference type="SMART" id="SM00267">
    <property type="entry name" value="GGDEF"/>
    <property type="match status" value="1"/>
</dbReference>
<dbReference type="PANTHER" id="PTHR45138">
    <property type="entry name" value="REGULATORY COMPONENTS OF SENSORY TRANSDUCTION SYSTEM"/>
    <property type="match status" value="1"/>
</dbReference>
<sequence length="350" mass="38616">MLQSSRFQVLLASPDEDLRNRTESLLESLDAGVKTLPDGEALLAAVSGLRVGSVVLLDSQIATVGNGQLLAALHETGVAKRSSIAVISHGHSDKTEIPDPAHAQLAYPEQFPAELWLQRLRDGMIDDIVPRNANLLQWSTHLNTLRRGHLLRSEVEHLRETTLAQAEHDRLTGALNREAILSVLFRETDRVQRMGGSLCVILIDIDDFGHWNSQLGIEACDELLRQISSRIGKLLRSYDLLGRLGNDEFLIALPGCSPVNAVMLAERLRMDVFAMPFDLPSTRVMLTSCFAIASSNGRSPVVVLREAEQTMDDARLKGPDTIRSARQSPFLGETRPGIFPGNRDPNLVLW</sequence>
<dbReference type="EMBL" id="CABQ01000108">
    <property type="protein sequence ID" value="CBI07597.1"/>
    <property type="molecule type" value="Genomic_DNA"/>
</dbReference>
<dbReference type="InterPro" id="IPR043128">
    <property type="entry name" value="Rev_trsase/Diguanyl_cyclase"/>
</dbReference>
<evidence type="ECO:0000259" key="1">
    <source>
        <dbReference type="PROSITE" id="PS50887"/>
    </source>
</evidence>
<accession>E6QK30</accession>
<dbReference type="InterPro" id="IPR029787">
    <property type="entry name" value="Nucleotide_cyclase"/>
</dbReference>
<feature type="domain" description="GGDEF" evidence="1">
    <location>
        <begin position="196"/>
        <end position="327"/>
    </location>
</feature>
<dbReference type="CDD" id="cd01949">
    <property type="entry name" value="GGDEF"/>
    <property type="match status" value="1"/>
</dbReference>
<dbReference type="InterPro" id="IPR050469">
    <property type="entry name" value="Diguanylate_Cyclase"/>
</dbReference>
<dbReference type="PROSITE" id="PS50887">
    <property type="entry name" value="GGDEF"/>
    <property type="match status" value="1"/>
</dbReference>
<dbReference type="GO" id="GO:0052621">
    <property type="term" value="F:diguanylate cyclase activity"/>
    <property type="evidence" value="ECO:0007669"/>
    <property type="project" value="TreeGrafter"/>
</dbReference>
<protein>
    <recommendedName>
        <fullName evidence="1">GGDEF domain-containing protein</fullName>
    </recommendedName>
</protein>
<dbReference type="InterPro" id="IPR000160">
    <property type="entry name" value="GGDEF_dom"/>
</dbReference>
<comment type="caution">
    <text evidence="2">The sequence shown here is derived from an EMBL/GenBank/DDBJ whole genome shotgun (WGS) entry which is preliminary data.</text>
</comment>
<proteinExistence type="predicted"/>
<reference evidence="2" key="1">
    <citation type="submission" date="2009-10" db="EMBL/GenBank/DDBJ databases">
        <title>Diversity of trophic interactions inside an arsenic-rich microbial ecosystem.</title>
        <authorList>
            <person name="Bertin P.N."/>
            <person name="Heinrich-Salmeron A."/>
            <person name="Pelletier E."/>
            <person name="Goulhen-Chollet F."/>
            <person name="Arsene-Ploetze F."/>
            <person name="Gallien S."/>
            <person name="Calteau A."/>
            <person name="Vallenet D."/>
            <person name="Casiot C."/>
            <person name="Chane-Woon-Ming B."/>
            <person name="Giloteaux L."/>
            <person name="Barakat M."/>
            <person name="Bonnefoy V."/>
            <person name="Bruneel O."/>
            <person name="Chandler M."/>
            <person name="Cleiss J."/>
            <person name="Duran R."/>
            <person name="Elbaz-Poulichet F."/>
            <person name="Fonknechten N."/>
            <person name="Lauga B."/>
            <person name="Mornico D."/>
            <person name="Ortet P."/>
            <person name="Schaeffer C."/>
            <person name="Siguier P."/>
            <person name="Alexander Thil Smith A."/>
            <person name="Van Dorsselaer A."/>
            <person name="Weissenbach J."/>
            <person name="Medigue C."/>
            <person name="Le Paslier D."/>
        </authorList>
    </citation>
    <scope>NUCLEOTIDE SEQUENCE</scope>
</reference>
<dbReference type="Gene3D" id="3.30.70.270">
    <property type="match status" value="1"/>
</dbReference>
<evidence type="ECO:0000313" key="2">
    <source>
        <dbReference type="EMBL" id="CBI07597.1"/>
    </source>
</evidence>
<gene>
    <name evidence="2" type="ORF">CARN6_0951</name>
</gene>
<dbReference type="PANTHER" id="PTHR45138:SF9">
    <property type="entry name" value="DIGUANYLATE CYCLASE DGCM-RELATED"/>
    <property type="match status" value="1"/>
</dbReference>
<dbReference type="Pfam" id="PF00990">
    <property type="entry name" value="GGDEF"/>
    <property type="match status" value="1"/>
</dbReference>
<organism evidence="2">
    <name type="scientific">mine drainage metagenome</name>
    <dbReference type="NCBI Taxonomy" id="410659"/>
    <lineage>
        <taxon>unclassified sequences</taxon>
        <taxon>metagenomes</taxon>
        <taxon>ecological metagenomes</taxon>
    </lineage>
</organism>
<dbReference type="AlphaFoldDB" id="E6QK30"/>
<dbReference type="NCBIfam" id="TIGR00254">
    <property type="entry name" value="GGDEF"/>
    <property type="match status" value="1"/>
</dbReference>